<proteinExistence type="predicted"/>
<name>A0A834ZKY5_TETSI</name>
<dbReference type="InterPro" id="IPR002833">
    <property type="entry name" value="PTH2"/>
</dbReference>
<dbReference type="Pfam" id="PF01981">
    <property type="entry name" value="PTH2"/>
    <property type="match status" value="1"/>
</dbReference>
<evidence type="ECO:0000256" key="1">
    <source>
        <dbReference type="ARBA" id="ARBA00013260"/>
    </source>
</evidence>
<dbReference type="InterPro" id="IPR042237">
    <property type="entry name" value="PTRHD1"/>
</dbReference>
<keyword evidence="2" id="KW-0378">Hydrolase</keyword>
<evidence type="ECO:0000256" key="2">
    <source>
        <dbReference type="ARBA" id="ARBA00022801"/>
    </source>
</evidence>
<sequence>MVAVAQLVPRISLPAIHYYYSSSSSRLRVRTRVSLPVSNWFRSWSRYCSEQMNNSTTGAAEETRSLPSDAGNRVGESQISDVLVQYVVLRRDLIDSWPLGSVVTQGCHASVSAIWTHKDDAHTADYCSPGNLHSMHKARFFHVFLKLCLEASLKAKEEKNSTGLVRSCLFIHSIGNILRCLKTNIYQFSTLFEFFNDLNNCERVSSVVRVEVKER</sequence>
<keyword evidence="5" id="KW-1185">Reference proteome</keyword>
<dbReference type="PANTHER" id="PTHR46194">
    <property type="entry name" value="PEPTIDYL-TRNA HYDROLASE PTRHD1-RELATED"/>
    <property type="match status" value="1"/>
</dbReference>
<dbReference type="Proteomes" id="UP000655225">
    <property type="component" value="Unassembled WGS sequence"/>
</dbReference>
<reference evidence="4 5" key="1">
    <citation type="submission" date="2020-04" db="EMBL/GenBank/DDBJ databases">
        <title>Plant Genome Project.</title>
        <authorList>
            <person name="Zhang R.-G."/>
        </authorList>
    </citation>
    <scope>NUCLEOTIDE SEQUENCE [LARGE SCALE GENOMIC DNA]</scope>
    <source>
        <strain evidence="4">YNK0</strain>
        <tissue evidence="4">Leaf</tissue>
    </source>
</reference>
<dbReference type="OMA" id="CLMIELP"/>
<gene>
    <name evidence="4" type="ORF">HHK36_006462</name>
</gene>
<dbReference type="EC" id="3.1.1.29" evidence="1"/>
<dbReference type="OrthoDB" id="201213at2759"/>
<accession>A0A834ZKY5</accession>
<organism evidence="4 5">
    <name type="scientific">Tetracentron sinense</name>
    <name type="common">Spur-leaf</name>
    <dbReference type="NCBI Taxonomy" id="13715"/>
    <lineage>
        <taxon>Eukaryota</taxon>
        <taxon>Viridiplantae</taxon>
        <taxon>Streptophyta</taxon>
        <taxon>Embryophyta</taxon>
        <taxon>Tracheophyta</taxon>
        <taxon>Spermatophyta</taxon>
        <taxon>Magnoliopsida</taxon>
        <taxon>Trochodendrales</taxon>
        <taxon>Trochodendraceae</taxon>
        <taxon>Tetracentron</taxon>
    </lineage>
</organism>
<dbReference type="InterPro" id="IPR023476">
    <property type="entry name" value="Pep_tRNA_hydro_II_dom_sf"/>
</dbReference>
<comment type="caution">
    <text evidence="4">The sequence shown here is derived from an EMBL/GenBank/DDBJ whole genome shotgun (WGS) entry which is preliminary data.</text>
</comment>
<dbReference type="SUPFAM" id="SSF102462">
    <property type="entry name" value="Peptidyl-tRNA hydrolase II"/>
    <property type="match status" value="1"/>
</dbReference>
<protein>
    <recommendedName>
        <fullName evidence="1">peptidyl-tRNA hydrolase</fullName>
        <ecNumber evidence="1">3.1.1.29</ecNumber>
    </recommendedName>
</protein>
<dbReference type="PANTHER" id="PTHR46194:SF1">
    <property type="entry name" value="PEPTIDYL-TRNA HYDROLASE PTRHD1-RELATED"/>
    <property type="match status" value="1"/>
</dbReference>
<comment type="catalytic activity">
    <reaction evidence="3">
        <text>an N-acyl-L-alpha-aminoacyl-tRNA + H2O = an N-acyl-L-amino acid + a tRNA + H(+)</text>
        <dbReference type="Rhea" id="RHEA:54448"/>
        <dbReference type="Rhea" id="RHEA-COMP:10123"/>
        <dbReference type="Rhea" id="RHEA-COMP:13883"/>
        <dbReference type="ChEBI" id="CHEBI:15377"/>
        <dbReference type="ChEBI" id="CHEBI:15378"/>
        <dbReference type="ChEBI" id="CHEBI:59874"/>
        <dbReference type="ChEBI" id="CHEBI:78442"/>
        <dbReference type="ChEBI" id="CHEBI:138191"/>
        <dbReference type="EC" id="3.1.1.29"/>
    </reaction>
</comment>
<evidence type="ECO:0000313" key="5">
    <source>
        <dbReference type="Proteomes" id="UP000655225"/>
    </source>
</evidence>
<dbReference type="GO" id="GO:0004045">
    <property type="term" value="F:peptidyl-tRNA hydrolase activity"/>
    <property type="evidence" value="ECO:0007669"/>
    <property type="project" value="UniProtKB-EC"/>
</dbReference>
<dbReference type="AlphaFoldDB" id="A0A834ZKY5"/>
<evidence type="ECO:0000256" key="3">
    <source>
        <dbReference type="ARBA" id="ARBA00048707"/>
    </source>
</evidence>
<dbReference type="EMBL" id="JABCRI010000004">
    <property type="protein sequence ID" value="KAF8407335.1"/>
    <property type="molecule type" value="Genomic_DNA"/>
</dbReference>
<evidence type="ECO:0000313" key="4">
    <source>
        <dbReference type="EMBL" id="KAF8407335.1"/>
    </source>
</evidence>